<dbReference type="PANTHER" id="PTHR43660:SF1">
    <property type="entry name" value="DIPEPTIDYL CARBOXYPEPTIDASE"/>
    <property type="match status" value="1"/>
</dbReference>
<reference evidence="10" key="1">
    <citation type="submission" date="2023-07" db="EMBL/GenBank/DDBJ databases">
        <authorList>
            <person name="Kim M."/>
        </authorList>
    </citation>
    <scope>NUCLEOTIDE SEQUENCE</scope>
    <source>
        <strain evidence="10">BIUV-7</strain>
    </source>
</reference>
<name>A0ABT8YE35_9SPHN</name>
<dbReference type="Proteomes" id="UP001169764">
    <property type="component" value="Unassembled WGS sequence"/>
</dbReference>
<keyword evidence="4 7" id="KW-0378">Hydrolase</keyword>
<accession>A0ABT8YE35</accession>
<evidence type="ECO:0000313" key="10">
    <source>
        <dbReference type="EMBL" id="MDO6416617.1"/>
    </source>
</evidence>
<evidence type="ECO:0000256" key="2">
    <source>
        <dbReference type="ARBA" id="ARBA00022670"/>
    </source>
</evidence>
<protein>
    <submittedName>
        <fullName evidence="10">M3 family metallopeptidase</fullName>
        <ecNumber evidence="10">3.4.24.-</ecNumber>
    </submittedName>
</protein>
<organism evidence="10 11">
    <name type="scientific">Sphingomonas natans</name>
    <dbReference type="NCBI Taxonomy" id="3063330"/>
    <lineage>
        <taxon>Bacteria</taxon>
        <taxon>Pseudomonadati</taxon>
        <taxon>Pseudomonadota</taxon>
        <taxon>Alphaproteobacteria</taxon>
        <taxon>Sphingomonadales</taxon>
        <taxon>Sphingomonadaceae</taxon>
        <taxon>Sphingomonas</taxon>
    </lineage>
</organism>
<keyword evidence="3 7" id="KW-0479">Metal-binding</keyword>
<dbReference type="EMBL" id="JAUOTP010000011">
    <property type="protein sequence ID" value="MDO6416617.1"/>
    <property type="molecule type" value="Genomic_DNA"/>
</dbReference>
<comment type="caution">
    <text evidence="10">The sequence shown here is derived from an EMBL/GenBank/DDBJ whole genome shotgun (WGS) entry which is preliminary data.</text>
</comment>
<dbReference type="Gene3D" id="3.40.390.10">
    <property type="entry name" value="Collagenase (Catalytic Domain)"/>
    <property type="match status" value="1"/>
</dbReference>
<evidence type="ECO:0000256" key="5">
    <source>
        <dbReference type="ARBA" id="ARBA00022833"/>
    </source>
</evidence>
<dbReference type="InterPro" id="IPR024079">
    <property type="entry name" value="MetalloPept_cat_dom_sf"/>
</dbReference>
<dbReference type="InterPro" id="IPR045090">
    <property type="entry name" value="Pept_M3A_M3B"/>
</dbReference>
<dbReference type="GO" id="GO:0016787">
    <property type="term" value="F:hydrolase activity"/>
    <property type="evidence" value="ECO:0007669"/>
    <property type="project" value="UniProtKB-KW"/>
</dbReference>
<keyword evidence="5 7" id="KW-0862">Zinc</keyword>
<comment type="similarity">
    <text evidence="1 7">Belongs to the peptidase M3 family.</text>
</comment>
<dbReference type="InterPro" id="IPR024077">
    <property type="entry name" value="Neurolysin/TOP_dom2"/>
</dbReference>
<keyword evidence="2 7" id="KW-0645">Protease</keyword>
<feature type="domain" description="Peptidase M3A/M3B catalytic" evidence="9">
    <location>
        <begin position="249"/>
        <end position="697"/>
    </location>
</feature>
<evidence type="ECO:0000256" key="7">
    <source>
        <dbReference type="RuleBase" id="RU003435"/>
    </source>
</evidence>
<evidence type="ECO:0000313" key="11">
    <source>
        <dbReference type="Proteomes" id="UP001169764"/>
    </source>
</evidence>
<proteinExistence type="inferred from homology"/>
<dbReference type="Gene3D" id="1.10.1370.10">
    <property type="entry name" value="Neurolysin, domain 3"/>
    <property type="match status" value="1"/>
</dbReference>
<dbReference type="CDD" id="cd06456">
    <property type="entry name" value="M3A_DCP"/>
    <property type="match status" value="1"/>
</dbReference>
<feature type="signal peptide" evidence="8">
    <location>
        <begin position="1"/>
        <end position="19"/>
    </location>
</feature>
<dbReference type="InterPro" id="IPR034005">
    <property type="entry name" value="M3A_DCP"/>
</dbReference>
<evidence type="ECO:0000259" key="9">
    <source>
        <dbReference type="Pfam" id="PF01432"/>
    </source>
</evidence>
<evidence type="ECO:0000256" key="6">
    <source>
        <dbReference type="ARBA" id="ARBA00023049"/>
    </source>
</evidence>
<keyword evidence="8" id="KW-0732">Signal</keyword>
<dbReference type="PANTHER" id="PTHR43660">
    <property type="entry name" value="DIPEPTIDYL CARBOXYPEPTIDASE"/>
    <property type="match status" value="1"/>
</dbReference>
<dbReference type="Gene3D" id="1.10.1370.40">
    <property type="match status" value="1"/>
</dbReference>
<gene>
    <name evidence="10" type="ORF">Q4F19_19695</name>
</gene>
<evidence type="ECO:0000256" key="1">
    <source>
        <dbReference type="ARBA" id="ARBA00006040"/>
    </source>
</evidence>
<sequence>MLRTLILATTALASTAASAQPAANPFAQPSTLPYQAPDFAHIKDTDFDPAFAAGIAQEQAEIAKIAADPAAPSFENTIVALEKAGETLGRVRIVFGALTQANTNPTLQKVQAARAQWLSEGDDPLYGDPKLAARVKTLHDRAASLRLDPEQAALLDLHWQRFVRAGAALAPADRATLAQINQQLSSLGVTFRQKLLAATKAGMLVLDRPEQLAGLGEDGIATAALAAKERGLAGKYVLSLQNTTLQPALQSLTDRATRKALFDKSWTRAEQGDANDTRATILQIIQLRTKKANLLGYPTWADFTLTDNMAKTAKTARDFMAGLDVPTAAEQTREVAEIQKVIDNEKGGFQLQPWDWDHYAEKVRKAKYDLNEEDTKPYLEIGKVLQDGVFYAANQLYGLSFKERKDLPTYDPDMRVFEVFEENGTPLGLMYFDYWKRDNKAGGAWMSNFVKQSRLMGTKPVIYNVANFAKPAPGQPQLITFEDVRTMFHEFGHALHGLFGAQAYPSISGTAVARDFVEFPSQFNEHWALEPRVLARYAVHYKTGAPMPAELVAKIKKAEHFNSGSSFGELLAAAQLDMSWHSLKADAIPADVDAFEAKALGETGLDIAHVPPRYRTSYFNHIWGSGYSAGYYAYIWTDMVEENIYAWFEANGGMTRANGQRLRDLILSKGRTRDYSVMFREMTGHDPELAPFLKSRGLVPE</sequence>
<evidence type="ECO:0000256" key="8">
    <source>
        <dbReference type="SAM" id="SignalP"/>
    </source>
</evidence>
<keyword evidence="6 7" id="KW-0482">Metalloprotease</keyword>
<dbReference type="Pfam" id="PF01432">
    <property type="entry name" value="Peptidase_M3"/>
    <property type="match status" value="1"/>
</dbReference>
<comment type="cofactor">
    <cofactor evidence="7">
        <name>Zn(2+)</name>
        <dbReference type="ChEBI" id="CHEBI:29105"/>
    </cofactor>
    <text evidence="7">Binds 1 zinc ion.</text>
</comment>
<dbReference type="EC" id="3.4.24.-" evidence="10"/>
<feature type="chain" id="PRO_5047335434" evidence="8">
    <location>
        <begin position="20"/>
        <end position="701"/>
    </location>
</feature>
<dbReference type="InterPro" id="IPR001567">
    <property type="entry name" value="Pept_M3A_M3B_dom"/>
</dbReference>
<evidence type="ECO:0000256" key="3">
    <source>
        <dbReference type="ARBA" id="ARBA00022723"/>
    </source>
</evidence>
<evidence type="ECO:0000256" key="4">
    <source>
        <dbReference type="ARBA" id="ARBA00022801"/>
    </source>
</evidence>
<keyword evidence="11" id="KW-1185">Reference proteome</keyword>
<dbReference type="RefSeq" id="WP_303546311.1">
    <property type="nucleotide sequence ID" value="NZ_JAUOTP010000011.1"/>
</dbReference>
<dbReference type="SUPFAM" id="SSF55486">
    <property type="entry name" value="Metalloproteases ('zincins'), catalytic domain"/>
    <property type="match status" value="1"/>
</dbReference>